<evidence type="ECO:0000256" key="8">
    <source>
        <dbReference type="ARBA" id="ARBA00046002"/>
    </source>
</evidence>
<evidence type="ECO:0000259" key="9">
    <source>
        <dbReference type="PROSITE" id="PS50160"/>
    </source>
</evidence>
<dbReference type="GO" id="GO:0006310">
    <property type="term" value="P:DNA recombination"/>
    <property type="evidence" value="ECO:0007669"/>
    <property type="project" value="InterPro"/>
</dbReference>
<evidence type="ECO:0000256" key="4">
    <source>
        <dbReference type="ARBA" id="ARBA00022763"/>
    </source>
</evidence>
<dbReference type="PROSITE" id="PS50160">
    <property type="entry name" value="DNA_LIGASE_A3"/>
    <property type="match status" value="1"/>
</dbReference>
<evidence type="ECO:0000256" key="2">
    <source>
        <dbReference type="ARBA" id="ARBA00022598"/>
    </source>
</evidence>
<comment type="subcellular location">
    <subcellularLocation>
        <location evidence="1">Virion</location>
    </subcellularLocation>
</comment>
<dbReference type="SUPFAM" id="SSF50249">
    <property type="entry name" value="Nucleic acid-binding proteins"/>
    <property type="match status" value="1"/>
</dbReference>
<feature type="domain" description="ATP-dependent DNA ligase family profile" evidence="9">
    <location>
        <begin position="187"/>
        <end position="271"/>
    </location>
</feature>
<dbReference type="PANTHER" id="PTHR47810">
    <property type="entry name" value="DNA LIGASE"/>
    <property type="match status" value="1"/>
</dbReference>
<dbReference type="SUPFAM" id="SSF56091">
    <property type="entry name" value="DNA ligase/mRNA capping enzyme, catalytic domain"/>
    <property type="match status" value="1"/>
</dbReference>
<dbReference type="AlphaFoldDB" id="A0A6S6SKG7"/>
<dbReference type="Gene3D" id="2.40.50.140">
    <property type="entry name" value="Nucleic acid-binding proteins"/>
    <property type="match status" value="1"/>
</dbReference>
<dbReference type="Gene3D" id="3.30.470.30">
    <property type="entry name" value="DNA ligase/mRNA capping enzyme"/>
    <property type="match status" value="1"/>
</dbReference>
<evidence type="ECO:0000256" key="3">
    <source>
        <dbReference type="ARBA" id="ARBA00022705"/>
    </source>
</evidence>
<dbReference type="GO" id="GO:0006281">
    <property type="term" value="P:DNA repair"/>
    <property type="evidence" value="ECO:0007669"/>
    <property type="project" value="UniProtKB-KW"/>
</dbReference>
<dbReference type="Pfam" id="PF01068">
    <property type="entry name" value="DNA_ligase_A_M"/>
    <property type="match status" value="1"/>
</dbReference>
<keyword evidence="4" id="KW-0227">DNA damage</keyword>
<reference evidence="10" key="1">
    <citation type="submission" date="2020-01" db="EMBL/GenBank/DDBJ databases">
        <authorList>
            <person name="Meier V. D."/>
            <person name="Meier V D."/>
        </authorList>
    </citation>
    <scope>NUCLEOTIDE SEQUENCE</scope>
    <source>
        <strain evidence="10">HLG_WM_MAG_01</strain>
    </source>
</reference>
<comment type="function">
    <text evidence="8">Very low-fidelity DNA ligase that seals nicks in double-stranded DNA during DNA repair. Together with the viral repair DNA polymerase X, fills the single nucleotide gaps generated by the AP endonuclease. It is not essential for viral replication and recombination. Displays a very low adenylation activity towards DNA with 3'-dideoxy- or 3'-amino-terminated nicks compared to regular nick DNA.</text>
</comment>
<sequence length="345" mass="39646">MTILYKKDSKGKIREIRFSTEENILVQEAGLLNGKLVRNERVCTEKNQGRANATTAEEQAILEMESKITQKLKEAYFKTIEEAEETKVIMPMLAKTADLRKISYPVLVQPKLDGMRMVSTSAAKLSRKNTPIETLAHIETSWIGDHILDGEVYAHGRTFQENMRLIKKYRQGETEEVQYHVYDMPSIDASFKERHDTLKAFIGERDGIVLVEAYEAQNEVEVMAYHAQFIDEGYEGTMIRLLDDTSYEFNKRSKSLLKLKDFIDEAYEIVDVVASEKRPSEGVVVCKMPNGSIFRCGMKLSLKERETFLIEGDEHIGKMAEVRFFEFSDDGIPRFPVYHGTRLDK</sequence>
<evidence type="ECO:0000256" key="6">
    <source>
        <dbReference type="ARBA" id="ARBA00032896"/>
    </source>
</evidence>
<dbReference type="GO" id="GO:0005524">
    <property type="term" value="F:ATP binding"/>
    <property type="evidence" value="ECO:0007669"/>
    <property type="project" value="InterPro"/>
</dbReference>
<dbReference type="PANTHER" id="PTHR47810:SF5">
    <property type="entry name" value="LIGASE, PUTATIVE-RELATED"/>
    <property type="match status" value="1"/>
</dbReference>
<organism evidence="10">
    <name type="scientific">uncultured Sulfurovum sp</name>
    <dbReference type="NCBI Taxonomy" id="269237"/>
    <lineage>
        <taxon>Bacteria</taxon>
        <taxon>Pseudomonadati</taxon>
        <taxon>Campylobacterota</taxon>
        <taxon>Epsilonproteobacteria</taxon>
        <taxon>Campylobacterales</taxon>
        <taxon>Sulfurovaceae</taxon>
        <taxon>Sulfurovum</taxon>
        <taxon>environmental samples</taxon>
    </lineage>
</organism>
<dbReference type="Pfam" id="PF14743">
    <property type="entry name" value="DNA_ligase_OB_2"/>
    <property type="match status" value="1"/>
</dbReference>
<dbReference type="InterPro" id="IPR029319">
    <property type="entry name" value="DNA_ligase_OB"/>
</dbReference>
<evidence type="ECO:0000256" key="1">
    <source>
        <dbReference type="ARBA" id="ARBA00004328"/>
    </source>
</evidence>
<dbReference type="InterPro" id="IPR050326">
    <property type="entry name" value="NAD_dep_DNA_ligaseB"/>
</dbReference>
<keyword evidence="3" id="KW-0235">DNA replication</keyword>
<name>A0A6S6SKG7_9BACT</name>
<dbReference type="InterPro" id="IPR012340">
    <property type="entry name" value="NA-bd_OB-fold"/>
</dbReference>
<keyword evidence="5" id="KW-0234">DNA repair</keyword>
<accession>A0A6S6SKG7</accession>
<dbReference type="InterPro" id="IPR012310">
    <property type="entry name" value="DNA_ligase_ATP-dep_cent"/>
</dbReference>
<dbReference type="GO" id="GO:0003910">
    <property type="term" value="F:DNA ligase (ATP) activity"/>
    <property type="evidence" value="ECO:0007669"/>
    <property type="project" value="UniProtKB-EC"/>
</dbReference>
<proteinExistence type="predicted"/>
<dbReference type="GO" id="GO:0006260">
    <property type="term" value="P:DNA replication"/>
    <property type="evidence" value="ECO:0007669"/>
    <property type="project" value="UniProtKB-KW"/>
</dbReference>
<evidence type="ECO:0000256" key="7">
    <source>
        <dbReference type="ARBA" id="ARBA00034003"/>
    </source>
</evidence>
<comment type="catalytic activity">
    <reaction evidence="7">
        <text>ATP + (deoxyribonucleotide)n-3'-hydroxyl + 5'-phospho-(deoxyribonucleotide)m = (deoxyribonucleotide)n+m + AMP + diphosphate.</text>
        <dbReference type="EC" id="6.5.1.1"/>
    </reaction>
</comment>
<keyword evidence="2" id="KW-0436">Ligase</keyword>
<evidence type="ECO:0000313" key="10">
    <source>
        <dbReference type="EMBL" id="CAA6807829.1"/>
    </source>
</evidence>
<gene>
    <name evidence="10" type="ORF">HELGO_WM3342</name>
</gene>
<dbReference type="EMBL" id="CACVAS010000047">
    <property type="protein sequence ID" value="CAA6807829.1"/>
    <property type="molecule type" value="Genomic_DNA"/>
</dbReference>
<dbReference type="Gene3D" id="3.30.1490.70">
    <property type="match status" value="1"/>
</dbReference>
<protein>
    <recommendedName>
        <fullName evidence="6">Polydeoxyribonucleotide synthase [ATP]</fullName>
    </recommendedName>
</protein>
<evidence type="ECO:0000256" key="5">
    <source>
        <dbReference type="ARBA" id="ARBA00023204"/>
    </source>
</evidence>